<evidence type="ECO:0000313" key="3">
    <source>
        <dbReference type="EMBL" id="MED6154870.1"/>
    </source>
</evidence>
<feature type="region of interest" description="Disordered" evidence="2">
    <location>
        <begin position="27"/>
        <end position="47"/>
    </location>
</feature>
<accession>A0ABU6U2J5</accession>
<gene>
    <name evidence="3" type="ORF">PIB30_000372</name>
</gene>
<keyword evidence="4" id="KW-1185">Reference proteome</keyword>
<protein>
    <submittedName>
        <fullName evidence="3">Uncharacterized protein</fullName>
    </submittedName>
</protein>
<sequence length="316" mass="37040">MELLKLSKFKLQLQSLISEVRDLRDRERSATEQHHQQIQRDQRQKQNEEELNKKILELQEELASVKEERHKLERKVNCLKNDNAMLENKNKELKGTLNSVLQSRENFVHAYEESTAQMKHSIETKDRMISVLSEKINSHLLLFDSIEKEVFYVKQIVEKVQNLVNDKEEVVTSLRNKMDRVSTFEKEFVAKITDLRNRLENSEAELRRKDRVISQLEAKLDAARLSNNNQAHIEEISVLLHSNSSEHSKALQYEVGSLRHILQRIQDTIMNMNEEDKMLFSSILFQKEACTTDLKTANNRMEDTVPSSEEKAHEST</sequence>
<organism evidence="3 4">
    <name type="scientific">Stylosanthes scabra</name>
    <dbReference type="NCBI Taxonomy" id="79078"/>
    <lineage>
        <taxon>Eukaryota</taxon>
        <taxon>Viridiplantae</taxon>
        <taxon>Streptophyta</taxon>
        <taxon>Embryophyta</taxon>
        <taxon>Tracheophyta</taxon>
        <taxon>Spermatophyta</taxon>
        <taxon>Magnoliopsida</taxon>
        <taxon>eudicotyledons</taxon>
        <taxon>Gunneridae</taxon>
        <taxon>Pentapetalae</taxon>
        <taxon>rosids</taxon>
        <taxon>fabids</taxon>
        <taxon>Fabales</taxon>
        <taxon>Fabaceae</taxon>
        <taxon>Papilionoideae</taxon>
        <taxon>50 kb inversion clade</taxon>
        <taxon>dalbergioids sensu lato</taxon>
        <taxon>Dalbergieae</taxon>
        <taxon>Pterocarpus clade</taxon>
        <taxon>Stylosanthes</taxon>
    </lineage>
</organism>
<name>A0ABU6U2J5_9FABA</name>
<evidence type="ECO:0000256" key="2">
    <source>
        <dbReference type="SAM" id="MobiDB-lite"/>
    </source>
</evidence>
<comment type="caution">
    <text evidence="3">The sequence shown here is derived from an EMBL/GenBank/DDBJ whole genome shotgun (WGS) entry which is preliminary data.</text>
</comment>
<keyword evidence="1" id="KW-0175">Coiled coil</keyword>
<proteinExistence type="predicted"/>
<evidence type="ECO:0000313" key="4">
    <source>
        <dbReference type="Proteomes" id="UP001341840"/>
    </source>
</evidence>
<feature type="coiled-coil region" evidence="1">
    <location>
        <begin position="157"/>
        <end position="226"/>
    </location>
</feature>
<evidence type="ECO:0000256" key="1">
    <source>
        <dbReference type="SAM" id="Coils"/>
    </source>
</evidence>
<dbReference type="EMBL" id="JASCZI010120830">
    <property type="protein sequence ID" value="MED6154870.1"/>
    <property type="molecule type" value="Genomic_DNA"/>
</dbReference>
<dbReference type="Proteomes" id="UP001341840">
    <property type="component" value="Unassembled WGS sequence"/>
</dbReference>
<reference evidence="3 4" key="1">
    <citation type="journal article" date="2023" name="Plants (Basel)">
        <title>Bridging the Gap: Combining Genomics and Transcriptomics Approaches to Understand Stylosanthes scabra, an Orphan Legume from the Brazilian Caatinga.</title>
        <authorList>
            <person name="Ferreira-Neto J.R.C."/>
            <person name="da Silva M.D."/>
            <person name="Binneck E."/>
            <person name="de Melo N.F."/>
            <person name="da Silva R.H."/>
            <person name="de Melo A.L.T.M."/>
            <person name="Pandolfi V."/>
            <person name="Bustamante F.O."/>
            <person name="Brasileiro-Vidal A.C."/>
            <person name="Benko-Iseppon A.M."/>
        </authorList>
    </citation>
    <scope>NUCLEOTIDE SEQUENCE [LARGE SCALE GENOMIC DNA]</scope>
    <source>
        <tissue evidence="3">Leaves</tissue>
    </source>
</reference>